<dbReference type="EMBL" id="KZ820299">
    <property type="protein sequence ID" value="PWN47952.1"/>
    <property type="molecule type" value="Genomic_DNA"/>
</dbReference>
<evidence type="ECO:0000313" key="2">
    <source>
        <dbReference type="Proteomes" id="UP000245626"/>
    </source>
</evidence>
<sequence>MRDSGKRTVNFSWERQHLFDHSAATILLETCIDAPEATVVKVESKQARKWKPYPLTTVELQKCASRLLHLAPKRILDIAETLYQKGFLSYPRTETDQYDKDFDFQTLIAKQISDPQWGQIATRLRDGEFERPRDGKKNDKAHPPIHPTAHANDLTGDDKRVYDYVTRRFLGSCWKDAIGQQTHVTIQIASEHFKASGLIIHQRNYLEVCTFDRWEGNILPTYNEGETFMPTSLDLKDGHTTRPKHLTEADLVNLMDKNGIGTDATIAEHIAKVIERRYVMASKQGQTTYLVPSTLGIGLVEGYNRIDFDKSLSKPLLRRETEFRMKLICEGQRTKQQTIDESLDEYRMVYAKAKREFETIVGTVDRYVSAADERDEDDGGAAEDGGDMVGINGAFDGDEPGPPPAGSRSRGRPSARGTRTSTRGSISTGRGGSRTAARRAAPERPSDRCSFAEPSRMTAPRQGDRNGKSRAIDRSEDGPGCHCGNPTVERTVVKDGPNKGRKFWRCPKPMGEGDCNFFAWADENAGGSVPQKRSLPDGPETGSHHRYLNQFARDGRNEIERCNCGLEARLQVVSKEGANQGRQFYACPKEMKSLRCNFFSWNDESSTTTGSSLAVTSNSSASASSGSCFTCGQSGHWSSECTNRGSSNYTSQSSHSARSRSGGMARNGGASSSGRGGVKSGSRSSSKKKKSTGGDDSCFKCGQSGHWASSCPNE</sequence>
<reference evidence="1 2" key="1">
    <citation type="journal article" date="2018" name="Mol. Biol. Evol.">
        <title>Broad Genomic Sampling Reveals a Smut Pathogenic Ancestry of the Fungal Clade Ustilaginomycotina.</title>
        <authorList>
            <person name="Kijpornyongpan T."/>
            <person name="Mondo S.J."/>
            <person name="Barry K."/>
            <person name="Sandor L."/>
            <person name="Lee J."/>
            <person name="Lipzen A."/>
            <person name="Pangilinan J."/>
            <person name="LaButti K."/>
            <person name="Hainaut M."/>
            <person name="Henrissat B."/>
            <person name="Grigoriev I.V."/>
            <person name="Spatafora J.W."/>
            <person name="Aime M.C."/>
        </authorList>
    </citation>
    <scope>NUCLEOTIDE SEQUENCE [LARGE SCALE GENOMIC DNA]</scope>
    <source>
        <strain evidence="1 2">SA 807</strain>
    </source>
</reference>
<proteinExistence type="predicted"/>
<dbReference type="Proteomes" id="UP000245626">
    <property type="component" value="Unassembled WGS sequence"/>
</dbReference>
<organism evidence="1 2">
    <name type="scientific">Violaceomyces palustris</name>
    <dbReference type="NCBI Taxonomy" id="1673888"/>
    <lineage>
        <taxon>Eukaryota</taxon>
        <taxon>Fungi</taxon>
        <taxon>Dikarya</taxon>
        <taxon>Basidiomycota</taxon>
        <taxon>Ustilaginomycotina</taxon>
        <taxon>Ustilaginomycetes</taxon>
        <taxon>Violaceomycetales</taxon>
        <taxon>Violaceomycetaceae</taxon>
        <taxon>Violaceomyces</taxon>
    </lineage>
</organism>
<name>A0ACD0NQ95_9BASI</name>
<protein>
    <submittedName>
        <fullName evidence="1">Prokaryotic type I DNA topoisomerase</fullName>
    </submittedName>
</protein>
<evidence type="ECO:0000313" key="1">
    <source>
        <dbReference type="EMBL" id="PWN47952.1"/>
    </source>
</evidence>
<accession>A0ACD0NQ95</accession>
<keyword evidence="2" id="KW-1185">Reference proteome</keyword>
<gene>
    <name evidence="1" type="ORF">IE53DRAFT_221258</name>
</gene>